<organism evidence="1 2">
    <name type="scientific">Duganella margarita</name>
    <dbReference type="NCBI Taxonomy" id="2692170"/>
    <lineage>
        <taxon>Bacteria</taxon>
        <taxon>Pseudomonadati</taxon>
        <taxon>Pseudomonadota</taxon>
        <taxon>Betaproteobacteria</taxon>
        <taxon>Burkholderiales</taxon>
        <taxon>Oxalobacteraceae</taxon>
        <taxon>Telluria group</taxon>
        <taxon>Duganella</taxon>
    </lineage>
</organism>
<dbReference type="RefSeq" id="WP_161048886.1">
    <property type="nucleotide sequence ID" value="NZ_WWCR01000001.1"/>
</dbReference>
<comment type="caution">
    <text evidence="1">The sequence shown here is derived from an EMBL/GenBank/DDBJ whole genome shotgun (WGS) entry which is preliminary data.</text>
</comment>
<gene>
    <name evidence="1" type="ORF">GTP56_02725</name>
</gene>
<proteinExistence type="predicted"/>
<sequence>MLHPNDIQHRFYFVERAVRLAAQAASAEPGLPRELRNCLELMDKHVDDAREILQAAEEARVRKLVRDLDLLAERAKRICNYIPSLSGQMKGAVSHMHSQIQELKRDMSV</sequence>
<accession>A0A7X4KF34</accession>
<evidence type="ECO:0000313" key="1">
    <source>
        <dbReference type="EMBL" id="MYM71109.1"/>
    </source>
</evidence>
<evidence type="ECO:0000313" key="2">
    <source>
        <dbReference type="Proteomes" id="UP000469734"/>
    </source>
</evidence>
<reference evidence="1 2" key="1">
    <citation type="submission" date="2019-12" db="EMBL/GenBank/DDBJ databases">
        <title>Novel species isolated from a subtropical stream in China.</title>
        <authorList>
            <person name="Lu H."/>
        </authorList>
    </citation>
    <scope>NUCLEOTIDE SEQUENCE [LARGE SCALE GENOMIC DNA]</scope>
    <source>
        <strain evidence="1 2">FT134W</strain>
    </source>
</reference>
<protein>
    <recommendedName>
        <fullName evidence="3">DUF47 family protein</fullName>
    </recommendedName>
</protein>
<dbReference type="Proteomes" id="UP000469734">
    <property type="component" value="Unassembled WGS sequence"/>
</dbReference>
<dbReference type="EMBL" id="WWCR01000001">
    <property type="protein sequence ID" value="MYM71109.1"/>
    <property type="molecule type" value="Genomic_DNA"/>
</dbReference>
<dbReference type="AlphaFoldDB" id="A0A7X4KF34"/>
<name>A0A7X4KF34_9BURK</name>
<evidence type="ECO:0008006" key="3">
    <source>
        <dbReference type="Google" id="ProtNLM"/>
    </source>
</evidence>